<feature type="signal peptide" evidence="3">
    <location>
        <begin position="1"/>
        <end position="19"/>
    </location>
</feature>
<dbReference type="PANTHER" id="PTHR45642:SF139">
    <property type="entry name" value="SGNH HYDROLASE-TYPE ESTERASE DOMAIN-CONTAINING PROTEIN"/>
    <property type="match status" value="1"/>
</dbReference>
<feature type="chain" id="PRO_5016834247" evidence="3">
    <location>
        <begin position="20"/>
        <end position="392"/>
    </location>
</feature>
<dbReference type="InterPro" id="IPR050592">
    <property type="entry name" value="GDSL_lipolytic_enzyme"/>
</dbReference>
<feature type="transmembrane region" description="Helical" evidence="2">
    <location>
        <begin position="348"/>
        <end position="367"/>
    </location>
</feature>
<dbReference type="Proteomes" id="UP000253551">
    <property type="component" value="Unassembled WGS sequence"/>
</dbReference>
<dbReference type="PANTHER" id="PTHR45642">
    <property type="entry name" value="GDSL ESTERASE/LIPASE EXL3"/>
    <property type="match status" value="1"/>
</dbReference>
<dbReference type="InterPro" id="IPR036514">
    <property type="entry name" value="SGNH_hydro_sf"/>
</dbReference>
<evidence type="ECO:0000256" key="1">
    <source>
        <dbReference type="ARBA" id="ARBA00022729"/>
    </source>
</evidence>
<evidence type="ECO:0000256" key="2">
    <source>
        <dbReference type="SAM" id="Phobius"/>
    </source>
</evidence>
<gene>
    <name evidence="4" type="ORF">CU098_006223</name>
</gene>
<protein>
    <submittedName>
        <fullName evidence="4">Uncharacterized protein</fullName>
    </submittedName>
</protein>
<dbReference type="GO" id="GO:0016788">
    <property type="term" value="F:hydrolase activity, acting on ester bonds"/>
    <property type="evidence" value="ECO:0007669"/>
    <property type="project" value="InterPro"/>
</dbReference>
<dbReference type="EMBL" id="PJQM01000552">
    <property type="protein sequence ID" value="RCI04870.1"/>
    <property type="molecule type" value="Genomic_DNA"/>
</dbReference>
<sequence length="392" mass="45183">MRLATAVWIAFPLATVAMGATVKNLVVFGDSNSDVGNGQRWSEGPNWSEYLALGWNASLYSFAFSGSVCDTRMYESISSQDRVPSLRDQLEAYYTLGLNLKPEETVYAFWLGVQDVFEMTKRHGRQEPEYKEITDCIGQQLRAARKVFLSDRFLVLNLPPFEHMPYYQEDQSSLNKSQAAVEINRGLEKDVANLNKHHHALEMDYVDIHSLINDIIVDPSVFNFKEPLEPYLDTCYGKPDCTFNSVDYIWWDQTHFTSGFHKSIAQSIIDAESYIPKVELTEQLEEKLQNPKSKFRSKKYTVKPFKGIVDEQARLYDIQKSKPIQPQQPPLEDDLDPTMFAKDEHNTYIGLLAFFLTLGGIIAWIKFPHVVPFNWIRNRDRGKFIPVRNEEV</sequence>
<dbReference type="InterPro" id="IPR001087">
    <property type="entry name" value="GDSL"/>
</dbReference>
<dbReference type="OrthoDB" id="1600564at2759"/>
<dbReference type="AlphaFoldDB" id="A0A367KRV6"/>
<reference evidence="4 5" key="1">
    <citation type="journal article" date="2018" name="G3 (Bethesda)">
        <title>Phylogenetic and Phylogenomic Definition of Rhizopus Species.</title>
        <authorList>
            <person name="Gryganskyi A.P."/>
            <person name="Golan J."/>
            <person name="Dolatabadi S."/>
            <person name="Mondo S."/>
            <person name="Robb S."/>
            <person name="Idnurm A."/>
            <person name="Muszewska A."/>
            <person name="Steczkiewicz K."/>
            <person name="Masonjones S."/>
            <person name="Liao H.L."/>
            <person name="Gajdeczka M.T."/>
            <person name="Anike F."/>
            <person name="Vuek A."/>
            <person name="Anishchenko I.M."/>
            <person name="Voigt K."/>
            <person name="de Hoog G.S."/>
            <person name="Smith M.E."/>
            <person name="Heitman J."/>
            <person name="Vilgalys R."/>
            <person name="Stajich J.E."/>
        </authorList>
    </citation>
    <scope>NUCLEOTIDE SEQUENCE [LARGE SCALE GENOMIC DNA]</scope>
    <source>
        <strain evidence="4 5">LSU 92-RS-03</strain>
    </source>
</reference>
<organism evidence="4 5">
    <name type="scientific">Rhizopus stolonifer</name>
    <name type="common">Rhizopus nigricans</name>
    <dbReference type="NCBI Taxonomy" id="4846"/>
    <lineage>
        <taxon>Eukaryota</taxon>
        <taxon>Fungi</taxon>
        <taxon>Fungi incertae sedis</taxon>
        <taxon>Mucoromycota</taxon>
        <taxon>Mucoromycotina</taxon>
        <taxon>Mucoromycetes</taxon>
        <taxon>Mucorales</taxon>
        <taxon>Mucorineae</taxon>
        <taxon>Rhizopodaceae</taxon>
        <taxon>Rhizopus</taxon>
    </lineage>
</organism>
<dbReference type="CDD" id="cd01846">
    <property type="entry name" value="fatty_acyltransferase_like"/>
    <property type="match status" value="1"/>
</dbReference>
<keyword evidence="1 3" id="KW-0732">Signal</keyword>
<dbReference type="Gene3D" id="3.40.50.1110">
    <property type="entry name" value="SGNH hydrolase"/>
    <property type="match status" value="1"/>
</dbReference>
<name>A0A367KRV6_RHIST</name>
<evidence type="ECO:0000256" key="3">
    <source>
        <dbReference type="SAM" id="SignalP"/>
    </source>
</evidence>
<keyword evidence="2" id="KW-0472">Membrane</keyword>
<dbReference type="Pfam" id="PF00657">
    <property type="entry name" value="Lipase_GDSL"/>
    <property type="match status" value="1"/>
</dbReference>
<dbReference type="SUPFAM" id="SSF52266">
    <property type="entry name" value="SGNH hydrolase"/>
    <property type="match status" value="1"/>
</dbReference>
<accession>A0A367KRV6</accession>
<proteinExistence type="predicted"/>
<keyword evidence="2" id="KW-0812">Transmembrane</keyword>
<evidence type="ECO:0000313" key="4">
    <source>
        <dbReference type="EMBL" id="RCI04870.1"/>
    </source>
</evidence>
<evidence type="ECO:0000313" key="5">
    <source>
        <dbReference type="Proteomes" id="UP000253551"/>
    </source>
</evidence>
<keyword evidence="5" id="KW-1185">Reference proteome</keyword>
<keyword evidence="2" id="KW-1133">Transmembrane helix</keyword>
<comment type="caution">
    <text evidence="4">The sequence shown here is derived from an EMBL/GenBank/DDBJ whole genome shotgun (WGS) entry which is preliminary data.</text>
</comment>